<protein>
    <submittedName>
        <fullName evidence="3">DNA-binding MarR family transcriptional regulator</fullName>
    </submittedName>
</protein>
<dbReference type="PROSITE" id="PS50995">
    <property type="entry name" value="HTH_MARR_2"/>
    <property type="match status" value="1"/>
</dbReference>
<dbReference type="InterPro" id="IPR039422">
    <property type="entry name" value="MarR/SlyA-like"/>
</dbReference>
<dbReference type="Pfam" id="PF01047">
    <property type="entry name" value="MarR"/>
    <property type="match status" value="1"/>
</dbReference>
<dbReference type="InterPro" id="IPR036388">
    <property type="entry name" value="WH-like_DNA-bd_sf"/>
</dbReference>
<evidence type="ECO:0000313" key="3">
    <source>
        <dbReference type="EMBL" id="RZT68524.1"/>
    </source>
</evidence>
<proteinExistence type="predicted"/>
<evidence type="ECO:0000313" key="4">
    <source>
        <dbReference type="Proteomes" id="UP000291832"/>
    </source>
</evidence>
<dbReference type="Proteomes" id="UP000291832">
    <property type="component" value="Unassembled WGS sequence"/>
</dbReference>
<accession>A0A4Q7U4C4</accession>
<evidence type="ECO:0000256" key="1">
    <source>
        <dbReference type="SAM" id="MobiDB-lite"/>
    </source>
</evidence>
<keyword evidence="4" id="KW-1185">Reference proteome</keyword>
<dbReference type="GO" id="GO:0003677">
    <property type="term" value="F:DNA binding"/>
    <property type="evidence" value="ECO:0007669"/>
    <property type="project" value="UniProtKB-KW"/>
</dbReference>
<feature type="region of interest" description="Disordered" evidence="1">
    <location>
        <begin position="160"/>
        <end position="220"/>
    </location>
</feature>
<organism evidence="3 4">
    <name type="scientific">Leucobacter luti</name>
    <dbReference type="NCBI Taxonomy" id="340320"/>
    <lineage>
        <taxon>Bacteria</taxon>
        <taxon>Bacillati</taxon>
        <taxon>Actinomycetota</taxon>
        <taxon>Actinomycetes</taxon>
        <taxon>Micrococcales</taxon>
        <taxon>Microbacteriaceae</taxon>
        <taxon>Leucobacter</taxon>
    </lineage>
</organism>
<dbReference type="Gene3D" id="1.10.10.10">
    <property type="entry name" value="Winged helix-like DNA-binding domain superfamily/Winged helix DNA-binding domain"/>
    <property type="match status" value="1"/>
</dbReference>
<dbReference type="InterPro" id="IPR036390">
    <property type="entry name" value="WH_DNA-bd_sf"/>
</dbReference>
<feature type="compositionally biased region" description="Low complexity" evidence="1">
    <location>
        <begin position="177"/>
        <end position="212"/>
    </location>
</feature>
<sequence length="220" mass="22761">MSAETGYAECVQSNEVTERAALTAEVIELQSALETTAFPALVKPLLTINLTIQQLKILAIIVTSDDGSTGHELARSLDVSMATISGILDRLEAQQLITRNPDPRDLRVRRIWVTEAGRRSVQKLISAMPLFHGHPVARLATDDLRALTQGLRALLRVMTEPPGAEPSGAEPGGAEPGGAEPSGTEHASAAGSGHTAGAAGPTNSGPGDAPACAPGPSPRA</sequence>
<dbReference type="GO" id="GO:0003700">
    <property type="term" value="F:DNA-binding transcription factor activity"/>
    <property type="evidence" value="ECO:0007669"/>
    <property type="project" value="InterPro"/>
</dbReference>
<dbReference type="PANTHER" id="PTHR33164:SF43">
    <property type="entry name" value="HTH-TYPE TRANSCRIPTIONAL REPRESSOR YETL"/>
    <property type="match status" value="1"/>
</dbReference>
<dbReference type="InterPro" id="IPR000835">
    <property type="entry name" value="HTH_MarR-typ"/>
</dbReference>
<dbReference type="EMBL" id="SHKI01000002">
    <property type="protein sequence ID" value="RZT68524.1"/>
    <property type="molecule type" value="Genomic_DNA"/>
</dbReference>
<name>A0A4Q7U4C4_9MICO</name>
<feature type="compositionally biased region" description="Low complexity" evidence="1">
    <location>
        <begin position="160"/>
        <end position="169"/>
    </location>
</feature>
<dbReference type="AlphaFoldDB" id="A0A4Q7U4C4"/>
<dbReference type="SMART" id="SM00347">
    <property type="entry name" value="HTH_MARR"/>
    <property type="match status" value="1"/>
</dbReference>
<reference evidence="3 4" key="1">
    <citation type="journal article" date="2015" name="Stand. Genomic Sci.">
        <title>Genomic Encyclopedia of Bacterial and Archaeal Type Strains, Phase III: the genomes of soil and plant-associated and newly described type strains.</title>
        <authorList>
            <person name="Whitman W.B."/>
            <person name="Woyke T."/>
            <person name="Klenk H.P."/>
            <person name="Zhou Y."/>
            <person name="Lilburn T.G."/>
            <person name="Beck B.J."/>
            <person name="De Vos P."/>
            <person name="Vandamme P."/>
            <person name="Eisen J.A."/>
            <person name="Garrity G."/>
            <person name="Hugenholtz P."/>
            <person name="Kyrpides N.C."/>
        </authorList>
    </citation>
    <scope>NUCLEOTIDE SEQUENCE [LARGE SCALE GENOMIC DNA]</scope>
    <source>
        <strain evidence="3 4">RF6</strain>
    </source>
</reference>
<evidence type="ECO:0000259" key="2">
    <source>
        <dbReference type="PROSITE" id="PS50995"/>
    </source>
</evidence>
<keyword evidence="3" id="KW-0238">DNA-binding</keyword>
<feature type="domain" description="HTH marR-type" evidence="2">
    <location>
        <begin position="19"/>
        <end position="156"/>
    </location>
</feature>
<gene>
    <name evidence="3" type="ORF">EV139_0249</name>
</gene>
<dbReference type="GO" id="GO:0006950">
    <property type="term" value="P:response to stress"/>
    <property type="evidence" value="ECO:0007669"/>
    <property type="project" value="TreeGrafter"/>
</dbReference>
<comment type="caution">
    <text evidence="3">The sequence shown here is derived from an EMBL/GenBank/DDBJ whole genome shotgun (WGS) entry which is preliminary data.</text>
</comment>
<dbReference type="PANTHER" id="PTHR33164">
    <property type="entry name" value="TRANSCRIPTIONAL REGULATOR, MARR FAMILY"/>
    <property type="match status" value="1"/>
</dbReference>
<dbReference type="SUPFAM" id="SSF46785">
    <property type="entry name" value="Winged helix' DNA-binding domain"/>
    <property type="match status" value="1"/>
</dbReference>
<dbReference type="OrthoDB" id="8966183at2"/>